<reference evidence="1 2" key="1">
    <citation type="submission" date="2016-10" db="EMBL/GenBank/DDBJ databases">
        <authorList>
            <person name="de Groot N.N."/>
        </authorList>
    </citation>
    <scope>NUCLEOTIDE SEQUENCE [LARGE SCALE GENOMIC DNA]</scope>
    <source>
        <strain evidence="1 2">DSM 527</strain>
    </source>
</reference>
<organism evidence="1 2">
    <name type="scientific">Chitinophaga filiformis</name>
    <name type="common">Myxococcus filiformis</name>
    <name type="synonym">Flexibacter filiformis</name>
    <dbReference type="NCBI Taxonomy" id="104663"/>
    <lineage>
        <taxon>Bacteria</taxon>
        <taxon>Pseudomonadati</taxon>
        <taxon>Bacteroidota</taxon>
        <taxon>Chitinophagia</taxon>
        <taxon>Chitinophagales</taxon>
        <taxon>Chitinophagaceae</taxon>
        <taxon>Chitinophaga</taxon>
    </lineage>
</organism>
<proteinExistence type="predicted"/>
<evidence type="ECO:0000313" key="1">
    <source>
        <dbReference type="EMBL" id="SDG05181.1"/>
    </source>
</evidence>
<sequence length="96" mass="10604">MARTRNPLLTGVKLGHGEIDPGFILKTRKGKVFISKYPDMSNVIPSKLQLKSNSKFTAAIAYARGIINDPVKKGAYKVRPGMSVYHSAVKDYLDSH</sequence>
<accession>A0A1G7R308</accession>
<protein>
    <submittedName>
        <fullName evidence="1">Uncharacterized protein</fullName>
    </submittedName>
</protein>
<dbReference type="OrthoDB" id="676604at2"/>
<dbReference type="AlphaFoldDB" id="A0A1G7R308"/>
<gene>
    <name evidence="1" type="ORF">SAMN04488121_103296</name>
</gene>
<evidence type="ECO:0000313" key="2">
    <source>
        <dbReference type="Proteomes" id="UP000199045"/>
    </source>
</evidence>
<dbReference type="EMBL" id="FNBN01000003">
    <property type="protein sequence ID" value="SDG05181.1"/>
    <property type="molecule type" value="Genomic_DNA"/>
</dbReference>
<name>A0A1G7R308_CHIFI</name>
<dbReference type="Proteomes" id="UP000199045">
    <property type="component" value="Unassembled WGS sequence"/>
</dbReference>
<dbReference type="RefSeq" id="WP_089832727.1">
    <property type="nucleotide sequence ID" value="NZ_FNBN01000003.1"/>
</dbReference>